<dbReference type="GO" id="GO:0046872">
    <property type="term" value="F:metal ion binding"/>
    <property type="evidence" value="ECO:0007669"/>
    <property type="project" value="UniProtKB-KW"/>
</dbReference>
<dbReference type="GO" id="GO:0051539">
    <property type="term" value="F:4 iron, 4 sulfur cluster binding"/>
    <property type="evidence" value="ECO:0007669"/>
    <property type="project" value="UniProtKB-KW"/>
</dbReference>
<keyword evidence="8" id="KW-0949">S-adenosyl-L-methionine</keyword>
<dbReference type="SUPFAM" id="SSF102114">
    <property type="entry name" value="Radical SAM enzymes"/>
    <property type="match status" value="1"/>
</dbReference>
<dbReference type="GO" id="GO:0030488">
    <property type="term" value="P:tRNA methylation"/>
    <property type="evidence" value="ECO:0007669"/>
    <property type="project" value="InterPro"/>
</dbReference>
<evidence type="ECO:0000256" key="11">
    <source>
        <dbReference type="ARBA" id="ARBA00023004"/>
    </source>
</evidence>
<evidence type="ECO:0000256" key="4">
    <source>
        <dbReference type="ARBA" id="ARBA00022490"/>
    </source>
</evidence>
<evidence type="ECO:0000256" key="7">
    <source>
        <dbReference type="ARBA" id="ARBA00022679"/>
    </source>
</evidence>
<dbReference type="GO" id="GO:0005737">
    <property type="term" value="C:cytoplasm"/>
    <property type="evidence" value="ECO:0007669"/>
    <property type="project" value="UniProtKB-SubCell"/>
</dbReference>
<keyword evidence="7 15" id="KW-0808">Transferase</keyword>
<dbReference type="PROSITE" id="PS51918">
    <property type="entry name" value="RADICAL_SAM"/>
    <property type="match status" value="1"/>
</dbReference>
<dbReference type="InterPro" id="IPR013785">
    <property type="entry name" value="Aldolase_TIM"/>
</dbReference>
<keyword evidence="5" id="KW-0698">rRNA processing</keyword>
<keyword evidence="9" id="KW-0819">tRNA processing</keyword>
<dbReference type="Pfam" id="PF04055">
    <property type="entry name" value="Radical_SAM"/>
    <property type="match status" value="1"/>
</dbReference>
<proteinExistence type="inferred from homology"/>
<feature type="compositionally biased region" description="Basic and acidic residues" evidence="13">
    <location>
        <begin position="361"/>
        <end position="371"/>
    </location>
</feature>
<dbReference type="PANTHER" id="PTHR30544">
    <property type="entry name" value="23S RRNA METHYLTRANSFERASE"/>
    <property type="match status" value="1"/>
</dbReference>
<evidence type="ECO:0000256" key="12">
    <source>
        <dbReference type="ARBA" id="ARBA00023014"/>
    </source>
</evidence>
<keyword evidence="4" id="KW-0963">Cytoplasm</keyword>
<dbReference type="NCBIfam" id="TIGR00048">
    <property type="entry name" value="rRNA_mod_RlmN"/>
    <property type="match status" value="1"/>
</dbReference>
<organism evidence="15">
    <name type="scientific">anaerobic digester metagenome</name>
    <dbReference type="NCBI Taxonomy" id="1263854"/>
    <lineage>
        <taxon>unclassified sequences</taxon>
        <taxon>metagenomes</taxon>
        <taxon>ecological metagenomes</taxon>
    </lineage>
</organism>
<reference evidence="15" key="1">
    <citation type="submission" date="2019-03" db="EMBL/GenBank/DDBJ databases">
        <authorList>
            <person name="Hao L."/>
        </authorList>
    </citation>
    <scope>NUCLEOTIDE SEQUENCE</scope>
</reference>
<protein>
    <submittedName>
        <fullName evidence="15">Dual-specificity RNA methyltransferase RlmN</fullName>
        <ecNumber evidence="15">2.1.1.192</ecNumber>
    </submittedName>
</protein>
<dbReference type="InterPro" id="IPR007197">
    <property type="entry name" value="rSAM"/>
</dbReference>
<dbReference type="SFLD" id="SFLDS00029">
    <property type="entry name" value="Radical_SAM"/>
    <property type="match status" value="1"/>
</dbReference>
<keyword evidence="3" id="KW-0004">4Fe-4S</keyword>
<comment type="cofactor">
    <cofactor evidence="1">
        <name>[4Fe-4S] cluster</name>
        <dbReference type="ChEBI" id="CHEBI:49883"/>
    </cofactor>
</comment>
<evidence type="ECO:0000256" key="9">
    <source>
        <dbReference type="ARBA" id="ARBA00022694"/>
    </source>
</evidence>
<dbReference type="InterPro" id="IPR058240">
    <property type="entry name" value="rSAM_sf"/>
</dbReference>
<dbReference type="PIRSF" id="PIRSF006004">
    <property type="entry name" value="CHP00048"/>
    <property type="match status" value="1"/>
</dbReference>
<evidence type="ECO:0000256" key="2">
    <source>
        <dbReference type="ARBA" id="ARBA00004496"/>
    </source>
</evidence>
<dbReference type="InterPro" id="IPR004383">
    <property type="entry name" value="rRNA_lsu_MTrfase_RlmN/Cfr"/>
</dbReference>
<keyword evidence="10" id="KW-0479">Metal-binding</keyword>
<evidence type="ECO:0000259" key="14">
    <source>
        <dbReference type="PROSITE" id="PS51918"/>
    </source>
</evidence>
<name>A0A485M2K2_9ZZZZ</name>
<evidence type="ECO:0000256" key="8">
    <source>
        <dbReference type="ARBA" id="ARBA00022691"/>
    </source>
</evidence>
<feature type="region of interest" description="Disordered" evidence="13">
    <location>
        <begin position="359"/>
        <end position="378"/>
    </location>
</feature>
<evidence type="ECO:0000256" key="6">
    <source>
        <dbReference type="ARBA" id="ARBA00022603"/>
    </source>
</evidence>
<sequence length="378" mass="42337">MHCKEAMINLLDLDKQDMKSLFTDKPFRGGQIFNWVFGKAVSHVNEMTNLPRQLREDLSGRVAISYPEVAGSQESVDGTQKIAYRLHDGRIIESVLIPEKDHWSICVSSQAGCAMGCRFCYTASMGFIRNLDVSEIVSQVLHPLRAYPQRNFRNIVFMGMGEPLLNYDNVVKAVRILTDVDGPQFSRRRVTISTCGIVPRLKTLAKDTEAALAVSLNASNNSTRQRLMPITRAYPLPVLMDALRSFQLPNRRRITVEYVLIRGVNDSLKDARELIRILHGLKVKVNLIPFNPWPGCEFQAPERSAVLAFEELLKKSPYAVMVRKEKGDDILAACGQLAGGVIHGGEDLDRVLAESGCLPGETEKRHPRPDPHILGVHR</sequence>
<dbReference type="AlphaFoldDB" id="A0A485M2K2"/>
<gene>
    <name evidence="15" type="primary">rlmN</name>
    <name evidence="15" type="ORF">SCFA_540046</name>
</gene>
<keyword evidence="12" id="KW-0411">Iron-sulfur</keyword>
<evidence type="ECO:0000313" key="15">
    <source>
        <dbReference type="EMBL" id="VFU16443.1"/>
    </source>
</evidence>
<dbReference type="InterPro" id="IPR048641">
    <property type="entry name" value="RlmN_N"/>
</dbReference>
<evidence type="ECO:0000256" key="5">
    <source>
        <dbReference type="ARBA" id="ARBA00022552"/>
    </source>
</evidence>
<dbReference type="SFLD" id="SFLDG01062">
    <property type="entry name" value="methyltransferase_(Class_A)"/>
    <property type="match status" value="1"/>
</dbReference>
<evidence type="ECO:0000256" key="1">
    <source>
        <dbReference type="ARBA" id="ARBA00001966"/>
    </source>
</evidence>
<keyword evidence="6 15" id="KW-0489">Methyltransferase</keyword>
<dbReference type="InterPro" id="IPR027492">
    <property type="entry name" value="RNA_MTrfase_RlmN"/>
</dbReference>
<dbReference type="InterPro" id="IPR040072">
    <property type="entry name" value="Methyltransferase_A"/>
</dbReference>
<dbReference type="HAMAP" id="MF_01849">
    <property type="entry name" value="RNA_methyltr_RlmN"/>
    <property type="match status" value="1"/>
</dbReference>
<dbReference type="EC" id="2.1.1.192" evidence="15"/>
<evidence type="ECO:0000256" key="10">
    <source>
        <dbReference type="ARBA" id="ARBA00022723"/>
    </source>
</evidence>
<dbReference type="Gene3D" id="3.20.20.70">
    <property type="entry name" value="Aldolase class I"/>
    <property type="match status" value="1"/>
</dbReference>
<dbReference type="SFLD" id="SFLDF00275">
    <property type="entry name" value="adenosine_C2_methyltransferase"/>
    <property type="match status" value="1"/>
</dbReference>
<dbReference type="FunFam" id="3.20.20.70:FF:000014">
    <property type="entry name" value="Probable dual-specificity RNA methyltransferase RlmN"/>
    <property type="match status" value="1"/>
</dbReference>
<dbReference type="GO" id="GO:0008173">
    <property type="term" value="F:RNA methyltransferase activity"/>
    <property type="evidence" value="ECO:0007669"/>
    <property type="project" value="InterPro"/>
</dbReference>
<evidence type="ECO:0000256" key="13">
    <source>
        <dbReference type="SAM" id="MobiDB-lite"/>
    </source>
</evidence>
<comment type="subcellular location">
    <subcellularLocation>
        <location evidence="2">Cytoplasm</location>
    </subcellularLocation>
</comment>
<keyword evidence="11" id="KW-0408">Iron</keyword>
<accession>A0A485M2K2</accession>
<dbReference type="GO" id="GO:0070475">
    <property type="term" value="P:rRNA base methylation"/>
    <property type="evidence" value="ECO:0007669"/>
    <property type="project" value="InterPro"/>
</dbReference>
<dbReference type="CDD" id="cd01335">
    <property type="entry name" value="Radical_SAM"/>
    <property type="match status" value="1"/>
</dbReference>
<dbReference type="Pfam" id="PF21016">
    <property type="entry name" value="RlmN_N"/>
    <property type="match status" value="1"/>
</dbReference>
<dbReference type="Gene3D" id="1.10.150.530">
    <property type="match status" value="1"/>
</dbReference>
<feature type="domain" description="Radical SAM core" evidence="14">
    <location>
        <begin position="99"/>
        <end position="329"/>
    </location>
</feature>
<dbReference type="PANTHER" id="PTHR30544:SF5">
    <property type="entry name" value="RADICAL SAM CORE DOMAIN-CONTAINING PROTEIN"/>
    <property type="match status" value="1"/>
</dbReference>
<dbReference type="EMBL" id="CAADRM010000119">
    <property type="protein sequence ID" value="VFU16443.1"/>
    <property type="molecule type" value="Genomic_DNA"/>
</dbReference>
<evidence type="ECO:0000256" key="3">
    <source>
        <dbReference type="ARBA" id="ARBA00022485"/>
    </source>
</evidence>